<gene>
    <name evidence="3" type="ORF">BJF91_03305</name>
    <name evidence="2" type="ORF">GGQ71_001874</name>
</gene>
<protein>
    <submittedName>
        <fullName evidence="2">Putative secreted protein</fullName>
    </submittedName>
</protein>
<dbReference type="InterPro" id="IPR009935">
    <property type="entry name" value="DUF1467"/>
</dbReference>
<feature type="transmembrane region" description="Helical" evidence="1">
    <location>
        <begin position="47"/>
        <end position="67"/>
    </location>
</feature>
<evidence type="ECO:0000313" key="5">
    <source>
        <dbReference type="Proteomes" id="UP000544107"/>
    </source>
</evidence>
<keyword evidence="4" id="KW-1185">Reference proteome</keyword>
<evidence type="ECO:0000313" key="3">
    <source>
        <dbReference type="EMBL" id="OLP47460.1"/>
    </source>
</evidence>
<reference evidence="3 4" key="1">
    <citation type="submission" date="2016-09" db="EMBL/GenBank/DDBJ databases">
        <title>Rhizobium oryziradicis sp. nov., isolated from the root of rice.</title>
        <authorList>
            <person name="Zhao J."/>
            <person name="Zhang X."/>
        </authorList>
    </citation>
    <scope>NUCLEOTIDE SEQUENCE [LARGE SCALE GENOMIC DNA]</scope>
    <source>
        <strain evidence="3 4">14971</strain>
    </source>
</reference>
<dbReference type="RefSeq" id="WP_075616640.1">
    <property type="nucleotide sequence ID" value="NZ_JACIED010000002.1"/>
</dbReference>
<dbReference type="Proteomes" id="UP000185598">
    <property type="component" value="Unassembled WGS sequence"/>
</dbReference>
<feature type="transmembrane region" description="Helical" evidence="1">
    <location>
        <begin position="6"/>
        <end position="26"/>
    </location>
</feature>
<sequence>MSWVTGGAIYFILWWITLFAVLPFCTHTQEDDQQIVPGTMASAPARFRFWRVMALNTLVAAVIFFGWNLSSAYFGFSFADLPHIMPDIR</sequence>
<dbReference type="STRING" id="887144.BJF91_03305"/>
<accession>A0A1Q8ZZ69</accession>
<evidence type="ECO:0000313" key="2">
    <source>
        <dbReference type="EMBL" id="MBB4007611.1"/>
    </source>
</evidence>
<name>A0A1Q8ZZ69_9HYPH</name>
<keyword evidence="1" id="KW-1133">Transmembrane helix</keyword>
<dbReference type="Proteomes" id="UP000544107">
    <property type="component" value="Unassembled WGS sequence"/>
</dbReference>
<dbReference type="EMBL" id="MKIN01000027">
    <property type="protein sequence ID" value="OLP47460.1"/>
    <property type="molecule type" value="Genomic_DNA"/>
</dbReference>
<reference evidence="2 5" key="2">
    <citation type="submission" date="2020-08" db="EMBL/GenBank/DDBJ databases">
        <title>Genomic Encyclopedia of Type Strains, Phase IV (KMG-IV): sequencing the most valuable type-strain genomes for metagenomic binning, comparative biology and taxonomic classification.</title>
        <authorList>
            <person name="Goeker M."/>
        </authorList>
    </citation>
    <scope>NUCLEOTIDE SEQUENCE [LARGE SCALE GENOMIC DNA]</scope>
    <source>
        <strain evidence="2 5">DSM 100021</strain>
    </source>
</reference>
<evidence type="ECO:0000256" key="1">
    <source>
        <dbReference type="SAM" id="Phobius"/>
    </source>
</evidence>
<dbReference type="AlphaFoldDB" id="A0A1Q8ZZ69"/>
<dbReference type="OrthoDB" id="9804637at2"/>
<proteinExistence type="predicted"/>
<organism evidence="3 4">
    <name type="scientific">Allorhizobium taibaishanense</name>
    <dbReference type="NCBI Taxonomy" id="887144"/>
    <lineage>
        <taxon>Bacteria</taxon>
        <taxon>Pseudomonadati</taxon>
        <taxon>Pseudomonadota</taxon>
        <taxon>Alphaproteobacteria</taxon>
        <taxon>Hyphomicrobiales</taxon>
        <taxon>Rhizobiaceae</taxon>
        <taxon>Rhizobium/Agrobacterium group</taxon>
        <taxon>Allorhizobium</taxon>
    </lineage>
</organism>
<dbReference type="EMBL" id="JACIED010000002">
    <property type="protein sequence ID" value="MBB4007611.1"/>
    <property type="molecule type" value="Genomic_DNA"/>
</dbReference>
<comment type="caution">
    <text evidence="3">The sequence shown here is derived from an EMBL/GenBank/DDBJ whole genome shotgun (WGS) entry which is preliminary data.</text>
</comment>
<keyword evidence="1" id="KW-0472">Membrane</keyword>
<dbReference type="Pfam" id="PF07330">
    <property type="entry name" value="DUF1467"/>
    <property type="match status" value="1"/>
</dbReference>
<keyword evidence="1" id="KW-0812">Transmembrane</keyword>
<evidence type="ECO:0000313" key="4">
    <source>
        <dbReference type="Proteomes" id="UP000185598"/>
    </source>
</evidence>